<proteinExistence type="predicted"/>
<organism evidence="2 3">
    <name type="scientific">Morchella conica CCBAS932</name>
    <dbReference type="NCBI Taxonomy" id="1392247"/>
    <lineage>
        <taxon>Eukaryota</taxon>
        <taxon>Fungi</taxon>
        <taxon>Dikarya</taxon>
        <taxon>Ascomycota</taxon>
        <taxon>Pezizomycotina</taxon>
        <taxon>Pezizomycetes</taxon>
        <taxon>Pezizales</taxon>
        <taxon>Morchellaceae</taxon>
        <taxon>Morchella</taxon>
    </lineage>
</organism>
<protein>
    <recommendedName>
        <fullName evidence="4">Secreted protein</fullName>
    </recommendedName>
</protein>
<evidence type="ECO:0000256" key="1">
    <source>
        <dbReference type="SAM" id="SignalP"/>
    </source>
</evidence>
<feature type="chain" id="PRO_5018019482" description="Secreted protein" evidence="1">
    <location>
        <begin position="21"/>
        <end position="253"/>
    </location>
</feature>
<evidence type="ECO:0008006" key="4">
    <source>
        <dbReference type="Google" id="ProtNLM"/>
    </source>
</evidence>
<gene>
    <name evidence="2" type="ORF">P167DRAFT_567012</name>
</gene>
<dbReference type="EMBL" id="ML119148">
    <property type="protein sequence ID" value="RPB09842.1"/>
    <property type="molecule type" value="Genomic_DNA"/>
</dbReference>
<dbReference type="Proteomes" id="UP000277580">
    <property type="component" value="Unassembled WGS sequence"/>
</dbReference>
<reference evidence="2 3" key="1">
    <citation type="journal article" date="2018" name="Nat. Ecol. Evol.">
        <title>Pezizomycetes genomes reveal the molecular basis of ectomycorrhizal truffle lifestyle.</title>
        <authorList>
            <person name="Murat C."/>
            <person name="Payen T."/>
            <person name="Noel B."/>
            <person name="Kuo A."/>
            <person name="Morin E."/>
            <person name="Chen J."/>
            <person name="Kohler A."/>
            <person name="Krizsan K."/>
            <person name="Balestrini R."/>
            <person name="Da Silva C."/>
            <person name="Montanini B."/>
            <person name="Hainaut M."/>
            <person name="Levati E."/>
            <person name="Barry K.W."/>
            <person name="Belfiori B."/>
            <person name="Cichocki N."/>
            <person name="Clum A."/>
            <person name="Dockter R.B."/>
            <person name="Fauchery L."/>
            <person name="Guy J."/>
            <person name="Iotti M."/>
            <person name="Le Tacon F."/>
            <person name="Lindquist E.A."/>
            <person name="Lipzen A."/>
            <person name="Malagnac F."/>
            <person name="Mello A."/>
            <person name="Molinier V."/>
            <person name="Miyauchi S."/>
            <person name="Poulain J."/>
            <person name="Riccioni C."/>
            <person name="Rubini A."/>
            <person name="Sitrit Y."/>
            <person name="Splivallo R."/>
            <person name="Traeger S."/>
            <person name="Wang M."/>
            <person name="Zifcakova L."/>
            <person name="Wipf D."/>
            <person name="Zambonelli A."/>
            <person name="Paolocci F."/>
            <person name="Nowrousian M."/>
            <person name="Ottonello S."/>
            <person name="Baldrian P."/>
            <person name="Spatafora J.W."/>
            <person name="Henrissat B."/>
            <person name="Nagy L.G."/>
            <person name="Aury J.M."/>
            <person name="Wincker P."/>
            <person name="Grigoriev I.V."/>
            <person name="Bonfante P."/>
            <person name="Martin F.M."/>
        </authorList>
    </citation>
    <scope>NUCLEOTIDE SEQUENCE [LARGE SCALE GENOMIC DNA]</scope>
    <source>
        <strain evidence="2 3">CCBAS932</strain>
    </source>
</reference>
<feature type="signal peptide" evidence="1">
    <location>
        <begin position="1"/>
        <end position="20"/>
    </location>
</feature>
<dbReference type="AlphaFoldDB" id="A0A3N4KKL6"/>
<dbReference type="InParanoid" id="A0A3N4KKL6"/>
<sequence>MNAPTLFFLLLLLLLPRIFLRRKVLHRHPTGWLLHINYGKLKYWAVQIRREIETPRPARPVDACLPACLLSEVKRDERIEKRACHNVVTLSIAIVHPEDKPFDDLQQRRIGYDGEILPLSRSLLHFDTPLSKSQIKYRTSYVAIANFQIHTFCSRRPGAMVRLGGEEGSDGGRGVCLAAYIVIVKQKRNGSRFTPPLKQKREARKKKQQGRIEFLVLVMRAWTNADRDRASQQERYSMYLPENGHSTPPQTYS</sequence>
<name>A0A3N4KKL6_9PEZI</name>
<evidence type="ECO:0000313" key="3">
    <source>
        <dbReference type="Proteomes" id="UP000277580"/>
    </source>
</evidence>
<evidence type="ECO:0000313" key="2">
    <source>
        <dbReference type="EMBL" id="RPB09842.1"/>
    </source>
</evidence>
<keyword evidence="1" id="KW-0732">Signal</keyword>
<accession>A0A3N4KKL6</accession>
<keyword evidence="3" id="KW-1185">Reference proteome</keyword>